<feature type="transmembrane region" description="Helical" evidence="5">
    <location>
        <begin position="82"/>
        <end position="102"/>
    </location>
</feature>
<accession>A0A2M8KSJ0</accession>
<evidence type="ECO:0000256" key="1">
    <source>
        <dbReference type="ARBA" id="ARBA00004141"/>
    </source>
</evidence>
<proteinExistence type="predicted"/>
<gene>
    <name evidence="7" type="ORF">COU88_02560</name>
</gene>
<reference evidence="8" key="1">
    <citation type="submission" date="2017-09" db="EMBL/GenBank/DDBJ databases">
        <title>Depth-based differentiation of microbial function through sediment-hosted aquifers and enrichment of novel symbionts in the deep terrestrial subsurface.</title>
        <authorList>
            <person name="Probst A.J."/>
            <person name="Ladd B."/>
            <person name="Jarett J.K."/>
            <person name="Geller-Mcgrath D.E."/>
            <person name="Sieber C.M.K."/>
            <person name="Emerson J.B."/>
            <person name="Anantharaman K."/>
            <person name="Thomas B.C."/>
            <person name="Malmstrom R."/>
            <person name="Stieglmeier M."/>
            <person name="Klingl A."/>
            <person name="Woyke T."/>
            <person name="Ryan C.M."/>
            <person name="Banfield J.F."/>
        </authorList>
    </citation>
    <scope>NUCLEOTIDE SEQUENCE [LARGE SCALE GENOMIC DNA]</scope>
</reference>
<evidence type="ECO:0000313" key="8">
    <source>
        <dbReference type="Proteomes" id="UP000229554"/>
    </source>
</evidence>
<evidence type="ECO:0000313" key="7">
    <source>
        <dbReference type="EMBL" id="PJE62882.1"/>
    </source>
</evidence>
<keyword evidence="4 5" id="KW-0472">Membrane</keyword>
<dbReference type="EMBL" id="PFED01000111">
    <property type="protein sequence ID" value="PJE62882.1"/>
    <property type="molecule type" value="Genomic_DNA"/>
</dbReference>
<feature type="transmembrane region" description="Helical" evidence="5">
    <location>
        <begin position="171"/>
        <end position="191"/>
    </location>
</feature>
<organism evidence="7 8">
    <name type="scientific">Candidatus Roizmanbacteria bacterium CG10_big_fil_rev_8_21_14_0_10_39_6</name>
    <dbReference type="NCBI Taxonomy" id="1974853"/>
    <lineage>
        <taxon>Bacteria</taxon>
        <taxon>Candidatus Roizmaniibacteriota</taxon>
    </lineage>
</organism>
<sequence>MLRYSPFIKRIVVYSIYALWFLIILSFFTPMFPWGTFENIMGEAAMGMLAIVTLPGILKRFEVTGSYKQLQLLLISIRRQTGDLMFTLAMAHAVWMRILLYIRFGLPALSSIPLFQVFGTLALFLLFPLFLTSNNFSIRLLKKSWQRVHSLIYVGVWFAAAHALLGEEGKLWGILALCLGLAQIASWLYVYTKKQRK</sequence>
<dbReference type="Pfam" id="PF01794">
    <property type="entry name" value="Ferric_reduct"/>
    <property type="match status" value="1"/>
</dbReference>
<feature type="transmembrane region" description="Helical" evidence="5">
    <location>
        <begin position="12"/>
        <end position="32"/>
    </location>
</feature>
<dbReference type="GO" id="GO:0016020">
    <property type="term" value="C:membrane"/>
    <property type="evidence" value="ECO:0007669"/>
    <property type="project" value="UniProtKB-SubCell"/>
</dbReference>
<evidence type="ECO:0000256" key="2">
    <source>
        <dbReference type="ARBA" id="ARBA00022692"/>
    </source>
</evidence>
<dbReference type="Proteomes" id="UP000229554">
    <property type="component" value="Unassembled WGS sequence"/>
</dbReference>
<feature type="transmembrane region" description="Helical" evidence="5">
    <location>
        <begin position="114"/>
        <end position="136"/>
    </location>
</feature>
<feature type="transmembrane region" description="Helical" evidence="5">
    <location>
        <begin position="44"/>
        <end position="61"/>
    </location>
</feature>
<protein>
    <recommendedName>
        <fullName evidence="6">Ferric oxidoreductase domain-containing protein</fullName>
    </recommendedName>
</protein>
<evidence type="ECO:0000256" key="3">
    <source>
        <dbReference type="ARBA" id="ARBA00022989"/>
    </source>
</evidence>
<keyword evidence="2 5" id="KW-0812">Transmembrane</keyword>
<feature type="transmembrane region" description="Helical" evidence="5">
    <location>
        <begin position="148"/>
        <end position="165"/>
    </location>
</feature>
<comment type="subcellular location">
    <subcellularLocation>
        <location evidence="1">Membrane</location>
        <topology evidence="1">Multi-pass membrane protein</topology>
    </subcellularLocation>
</comment>
<dbReference type="AlphaFoldDB" id="A0A2M8KSJ0"/>
<comment type="caution">
    <text evidence="7">The sequence shown here is derived from an EMBL/GenBank/DDBJ whole genome shotgun (WGS) entry which is preliminary data.</text>
</comment>
<evidence type="ECO:0000256" key="5">
    <source>
        <dbReference type="SAM" id="Phobius"/>
    </source>
</evidence>
<keyword evidence="3 5" id="KW-1133">Transmembrane helix</keyword>
<feature type="domain" description="Ferric oxidoreductase" evidence="6">
    <location>
        <begin position="42"/>
        <end position="159"/>
    </location>
</feature>
<evidence type="ECO:0000256" key="4">
    <source>
        <dbReference type="ARBA" id="ARBA00023136"/>
    </source>
</evidence>
<evidence type="ECO:0000259" key="6">
    <source>
        <dbReference type="Pfam" id="PF01794"/>
    </source>
</evidence>
<name>A0A2M8KSJ0_9BACT</name>
<dbReference type="InterPro" id="IPR013130">
    <property type="entry name" value="Fe3_Rdtase_TM_dom"/>
</dbReference>